<dbReference type="Pfam" id="PF22694">
    <property type="entry name" value="CtpB_N-like"/>
    <property type="match status" value="1"/>
</dbReference>
<keyword evidence="7" id="KW-0732">Signal</keyword>
<evidence type="ECO:0000256" key="4">
    <source>
        <dbReference type="ARBA" id="ARBA00022825"/>
    </source>
</evidence>
<proteinExistence type="inferred from homology"/>
<dbReference type="GO" id="GO:0008233">
    <property type="term" value="F:peptidase activity"/>
    <property type="evidence" value="ECO:0007669"/>
    <property type="project" value="UniProtKB-KW"/>
</dbReference>
<feature type="compositionally biased region" description="Basic and acidic residues" evidence="6">
    <location>
        <begin position="381"/>
        <end position="395"/>
    </location>
</feature>
<dbReference type="Gene3D" id="2.30.42.10">
    <property type="match status" value="1"/>
</dbReference>
<feature type="domain" description="PDZ" evidence="8">
    <location>
        <begin position="92"/>
        <end position="158"/>
    </location>
</feature>
<name>A0ABY1RZD1_9GAMM</name>
<dbReference type="PANTHER" id="PTHR32060">
    <property type="entry name" value="TAIL-SPECIFIC PROTEASE"/>
    <property type="match status" value="1"/>
</dbReference>
<evidence type="ECO:0000256" key="5">
    <source>
        <dbReference type="RuleBase" id="RU004404"/>
    </source>
</evidence>
<keyword evidence="2 5" id="KW-0645">Protease</keyword>
<reference evidence="9 10" key="1">
    <citation type="submission" date="2017-05" db="EMBL/GenBank/DDBJ databases">
        <authorList>
            <person name="Varghese N."/>
            <person name="Submissions S."/>
        </authorList>
    </citation>
    <scope>NUCLEOTIDE SEQUENCE [LARGE SCALE GENOMIC DNA]</scope>
    <source>
        <strain evidence="9 10">CGMCC 1.7287</strain>
    </source>
</reference>
<evidence type="ECO:0000256" key="7">
    <source>
        <dbReference type="SAM" id="SignalP"/>
    </source>
</evidence>
<dbReference type="SUPFAM" id="SSF52096">
    <property type="entry name" value="ClpP/crotonase"/>
    <property type="match status" value="1"/>
</dbReference>
<dbReference type="InterPro" id="IPR036034">
    <property type="entry name" value="PDZ_sf"/>
</dbReference>
<evidence type="ECO:0000256" key="3">
    <source>
        <dbReference type="ARBA" id="ARBA00022801"/>
    </source>
</evidence>
<organism evidence="9 10">
    <name type="scientific">Marinobacterium sediminicola</name>
    <dbReference type="NCBI Taxonomy" id="518898"/>
    <lineage>
        <taxon>Bacteria</taxon>
        <taxon>Pseudomonadati</taxon>
        <taxon>Pseudomonadota</taxon>
        <taxon>Gammaproteobacteria</taxon>
        <taxon>Oceanospirillales</taxon>
        <taxon>Oceanospirillaceae</taxon>
        <taxon>Marinobacterium</taxon>
    </lineage>
</organism>
<dbReference type="InterPro" id="IPR005151">
    <property type="entry name" value="Tail-specific_protease"/>
</dbReference>
<feature type="signal peptide" evidence="7">
    <location>
        <begin position="1"/>
        <end position="27"/>
    </location>
</feature>
<comment type="caution">
    <text evidence="9">The sequence shown here is derived from an EMBL/GenBank/DDBJ whole genome shotgun (WGS) entry which is preliminary data.</text>
</comment>
<dbReference type="CDD" id="cd06782">
    <property type="entry name" value="cpPDZ_CPP-like"/>
    <property type="match status" value="1"/>
</dbReference>
<dbReference type="PROSITE" id="PS50106">
    <property type="entry name" value="PDZ"/>
    <property type="match status" value="1"/>
</dbReference>
<dbReference type="CDD" id="cd07560">
    <property type="entry name" value="Peptidase_S41_CPP"/>
    <property type="match status" value="1"/>
</dbReference>
<sequence length="432" mass="46855">MMKLFSRVPLAAALLGCTLGLSAPALAEEVVESEQKALPLTELRMFADVFDRIKQAYVEPVDDRQLLEDAIRGMLTGLDPHSAYLEAEAFESLQIHTTGEFGGLGIEVGLEDGFIRVIAPIDDTPAQRAGVRAGDLIIKLDDTPVQGMDLNEAVDMMRGEVGTTIRLTIMRDGRDQPLELDIVRDVIKVASVRHELLEPGYGYLRISQFQAHTGEDLIAAIRKMQQDDVLKGLVLDLRNNPGGVLQAAVEVGNAFLDEGLIVYTEGRLPNSELRFSASEETVAPDTPLVVLINGGSASASEIVAGALQDHQRAVIMGTDSFGKGSVQTVLPLGEDRAIKLTTARYFTPNGRSIQAQGIKPDLRVDDARLTRIEGGSRIKERDLAGHLENGTKGDVTETAEQSSDLSARDFQLYEALNLLKAMQILQRSQSSG</sequence>
<dbReference type="Gene3D" id="3.30.750.44">
    <property type="match status" value="1"/>
</dbReference>
<dbReference type="InterPro" id="IPR055210">
    <property type="entry name" value="CtpA/B_N"/>
</dbReference>
<dbReference type="Pfam" id="PF13180">
    <property type="entry name" value="PDZ_2"/>
    <property type="match status" value="1"/>
</dbReference>
<comment type="similarity">
    <text evidence="1 5">Belongs to the peptidase S41A family.</text>
</comment>
<dbReference type="InterPro" id="IPR004447">
    <property type="entry name" value="Peptidase_S41A"/>
</dbReference>
<dbReference type="NCBIfam" id="TIGR00225">
    <property type="entry name" value="prc"/>
    <property type="match status" value="1"/>
</dbReference>
<dbReference type="Gene3D" id="3.90.226.10">
    <property type="entry name" value="2-enoyl-CoA Hydratase, Chain A, domain 1"/>
    <property type="match status" value="1"/>
</dbReference>
<accession>A0ABY1RZD1</accession>
<dbReference type="Pfam" id="PF03572">
    <property type="entry name" value="Peptidase_S41"/>
    <property type="match status" value="1"/>
</dbReference>
<dbReference type="Proteomes" id="UP001159257">
    <property type="component" value="Unassembled WGS sequence"/>
</dbReference>
<evidence type="ECO:0000313" key="10">
    <source>
        <dbReference type="Proteomes" id="UP001159257"/>
    </source>
</evidence>
<gene>
    <name evidence="9" type="ORF">SAMN04487964_10510</name>
</gene>
<dbReference type="GO" id="GO:0006508">
    <property type="term" value="P:proteolysis"/>
    <property type="evidence" value="ECO:0007669"/>
    <property type="project" value="UniProtKB-KW"/>
</dbReference>
<evidence type="ECO:0000259" key="8">
    <source>
        <dbReference type="PROSITE" id="PS50106"/>
    </source>
</evidence>
<evidence type="ECO:0000256" key="2">
    <source>
        <dbReference type="ARBA" id="ARBA00022670"/>
    </source>
</evidence>
<dbReference type="PANTHER" id="PTHR32060:SF30">
    <property type="entry name" value="CARBOXY-TERMINAL PROCESSING PROTEASE CTPA"/>
    <property type="match status" value="1"/>
</dbReference>
<feature type="region of interest" description="Disordered" evidence="6">
    <location>
        <begin position="381"/>
        <end position="402"/>
    </location>
</feature>
<dbReference type="SMART" id="SM00228">
    <property type="entry name" value="PDZ"/>
    <property type="match status" value="1"/>
</dbReference>
<dbReference type="SMART" id="SM00245">
    <property type="entry name" value="TSPc"/>
    <property type="match status" value="1"/>
</dbReference>
<keyword evidence="10" id="KW-1185">Reference proteome</keyword>
<protein>
    <submittedName>
        <fullName evidence="9">Carboxyl-terminal processing protease</fullName>
    </submittedName>
</protein>
<keyword evidence="3 5" id="KW-0378">Hydrolase</keyword>
<dbReference type="EMBL" id="FXWV01000005">
    <property type="protein sequence ID" value="SMR73534.1"/>
    <property type="molecule type" value="Genomic_DNA"/>
</dbReference>
<dbReference type="SUPFAM" id="SSF50156">
    <property type="entry name" value="PDZ domain-like"/>
    <property type="match status" value="1"/>
</dbReference>
<evidence type="ECO:0000313" key="9">
    <source>
        <dbReference type="EMBL" id="SMR73534.1"/>
    </source>
</evidence>
<dbReference type="InterPro" id="IPR029045">
    <property type="entry name" value="ClpP/crotonase-like_dom_sf"/>
</dbReference>
<evidence type="ECO:0000256" key="6">
    <source>
        <dbReference type="SAM" id="MobiDB-lite"/>
    </source>
</evidence>
<evidence type="ECO:0000256" key="1">
    <source>
        <dbReference type="ARBA" id="ARBA00009179"/>
    </source>
</evidence>
<feature type="chain" id="PRO_5045778000" evidence="7">
    <location>
        <begin position="28"/>
        <end position="432"/>
    </location>
</feature>
<keyword evidence="4 5" id="KW-0720">Serine protease</keyword>
<dbReference type="InterPro" id="IPR001478">
    <property type="entry name" value="PDZ"/>
</dbReference>